<name>A0A972GV20_9BACL</name>
<evidence type="ECO:0000256" key="3">
    <source>
        <dbReference type="ARBA" id="ARBA00012584"/>
    </source>
</evidence>
<dbReference type="GO" id="GO:0061710">
    <property type="term" value="F:L-threonylcarbamoyladenylate synthase"/>
    <property type="evidence" value="ECO:0007669"/>
    <property type="project" value="UniProtKB-EC"/>
</dbReference>
<proteinExistence type="inferred from homology"/>
<evidence type="ECO:0000259" key="15">
    <source>
        <dbReference type="PROSITE" id="PS51163"/>
    </source>
</evidence>
<feature type="binding site" evidence="14">
    <location>
        <position position="63"/>
    </location>
    <ligand>
        <name>ATP</name>
        <dbReference type="ChEBI" id="CHEBI:30616"/>
    </ligand>
</feature>
<dbReference type="RefSeq" id="WP_171653378.1">
    <property type="nucleotide sequence ID" value="NZ_WHOD01000067.1"/>
</dbReference>
<dbReference type="InterPro" id="IPR017945">
    <property type="entry name" value="DHBP_synth_RibB-like_a/b_dom"/>
</dbReference>
<evidence type="ECO:0000256" key="5">
    <source>
        <dbReference type="ARBA" id="ARBA00022490"/>
    </source>
</evidence>
<keyword evidence="8 13" id="KW-0548">Nucleotidyltransferase</keyword>
<evidence type="ECO:0000256" key="7">
    <source>
        <dbReference type="ARBA" id="ARBA00022694"/>
    </source>
</evidence>
<keyword evidence="17" id="KW-1185">Reference proteome</keyword>
<dbReference type="EC" id="2.7.7.87" evidence="3 13"/>
<evidence type="ECO:0000313" key="16">
    <source>
        <dbReference type="EMBL" id="NOU95024.1"/>
    </source>
</evidence>
<evidence type="ECO:0000313" key="17">
    <source>
        <dbReference type="Proteomes" id="UP000641588"/>
    </source>
</evidence>
<evidence type="ECO:0000256" key="13">
    <source>
        <dbReference type="PIRNR" id="PIRNR004930"/>
    </source>
</evidence>
<dbReference type="Pfam" id="PF03481">
    <property type="entry name" value="Sua5_C"/>
    <property type="match status" value="1"/>
</dbReference>
<protein>
    <recommendedName>
        <fullName evidence="4 13">Threonylcarbamoyl-AMP synthase</fullName>
        <shortName evidence="13">TC-AMP synthase</shortName>
        <ecNumber evidence="3 13">2.7.7.87</ecNumber>
    </recommendedName>
    <alternativeName>
        <fullName evidence="11 13">L-threonylcarbamoyladenylate synthase</fullName>
    </alternativeName>
</protein>
<feature type="binding site" evidence="14">
    <location>
        <position position="183"/>
    </location>
    <ligand>
        <name>L-threonine</name>
        <dbReference type="ChEBI" id="CHEBI:57926"/>
    </ligand>
</feature>
<evidence type="ECO:0000256" key="11">
    <source>
        <dbReference type="ARBA" id="ARBA00029774"/>
    </source>
</evidence>
<dbReference type="InterPro" id="IPR010923">
    <property type="entry name" value="T(6)A37_SUA5"/>
</dbReference>
<dbReference type="InterPro" id="IPR050156">
    <property type="entry name" value="TC-AMP_synthase_SUA5"/>
</dbReference>
<dbReference type="GO" id="GO:0008033">
    <property type="term" value="P:tRNA processing"/>
    <property type="evidence" value="ECO:0007669"/>
    <property type="project" value="UniProtKB-KW"/>
</dbReference>
<dbReference type="NCBIfam" id="TIGR00057">
    <property type="entry name" value="L-threonylcarbamoyladenylate synthase"/>
    <property type="match status" value="1"/>
</dbReference>
<evidence type="ECO:0000256" key="10">
    <source>
        <dbReference type="ARBA" id="ARBA00022840"/>
    </source>
</evidence>
<sequence>MTANWKVSAVSPQAEELAEAARVLREGGVVAFPTETVYGLGADARQTDAVMKIFSAKGRPSDNPLIVHIANRSQIEELAAPPDEAVSRLLDAFWPGPLTVVLPVLPGALSPLVTAGLSTVGLRMPDHPVALQLLAAAGCPVAAPSANRSGRPSPTLAAHVLEDLAGRIDGIVDGGPTGVGLESTVVEYTPAAAGSGGGGVLHILRPGGVTAAQLRRVLPEAEVREASAHHEQAQAPRAPGMKYTHYAPRGVMTLVQGDAPERVLARLQRELDEARARGERTGVLTYREHADALRADHVVACGSLGDLESVAHELYAALRGFDEADVGFIVAEACPEVGLGVAIMNRLRKAAGDRVIRV</sequence>
<feature type="binding site" evidence="14">
    <location>
        <position position="246"/>
    </location>
    <ligand>
        <name>ATP</name>
        <dbReference type="ChEBI" id="CHEBI:30616"/>
    </ligand>
</feature>
<dbReference type="Proteomes" id="UP000641588">
    <property type="component" value="Unassembled WGS sequence"/>
</dbReference>
<feature type="domain" description="YrdC-like" evidence="15">
    <location>
        <begin position="14"/>
        <end position="209"/>
    </location>
</feature>
<keyword evidence="7 13" id="KW-0819">tRNA processing</keyword>
<feature type="binding site" evidence="14">
    <location>
        <position position="36"/>
    </location>
    <ligand>
        <name>L-threonine</name>
        <dbReference type="ChEBI" id="CHEBI:57926"/>
    </ligand>
</feature>
<comment type="function">
    <text evidence="13">Required for the formation of a threonylcarbamoyl group on adenosine at position 37 (t(6)A37) in tRNAs that read codons beginning with adenine.</text>
</comment>
<dbReference type="Gene3D" id="3.40.50.11030">
    <property type="entry name" value="Threonylcarbamoyl-AMP synthase, C-terminal domain"/>
    <property type="match status" value="1"/>
</dbReference>
<comment type="catalytic activity">
    <reaction evidence="12 13">
        <text>L-threonine + hydrogencarbonate + ATP = L-threonylcarbamoyladenylate + diphosphate + H2O</text>
        <dbReference type="Rhea" id="RHEA:36407"/>
        <dbReference type="ChEBI" id="CHEBI:15377"/>
        <dbReference type="ChEBI" id="CHEBI:17544"/>
        <dbReference type="ChEBI" id="CHEBI:30616"/>
        <dbReference type="ChEBI" id="CHEBI:33019"/>
        <dbReference type="ChEBI" id="CHEBI:57926"/>
        <dbReference type="ChEBI" id="CHEBI:73682"/>
        <dbReference type="EC" id="2.7.7.87"/>
    </reaction>
</comment>
<feature type="binding site" evidence="14">
    <location>
        <position position="153"/>
    </location>
    <ligand>
        <name>ATP</name>
        <dbReference type="ChEBI" id="CHEBI:30616"/>
    </ligand>
</feature>
<dbReference type="GO" id="GO:0006450">
    <property type="term" value="P:regulation of translational fidelity"/>
    <property type="evidence" value="ECO:0007669"/>
    <property type="project" value="TreeGrafter"/>
</dbReference>
<keyword evidence="9 13" id="KW-0547">Nucleotide-binding</keyword>
<comment type="caution">
    <text evidence="16">The sequence shown here is derived from an EMBL/GenBank/DDBJ whole genome shotgun (WGS) entry which is preliminary data.</text>
</comment>
<keyword evidence="10 13" id="KW-0067">ATP-binding</keyword>
<dbReference type="AlphaFoldDB" id="A0A972GV20"/>
<dbReference type="GO" id="GO:0003725">
    <property type="term" value="F:double-stranded RNA binding"/>
    <property type="evidence" value="ECO:0007669"/>
    <property type="project" value="UniProtKB-UniRule"/>
</dbReference>
<evidence type="ECO:0000256" key="12">
    <source>
        <dbReference type="ARBA" id="ARBA00048366"/>
    </source>
</evidence>
<feature type="binding site" evidence="14">
    <location>
        <position position="205"/>
    </location>
    <ligand>
        <name>ATP</name>
        <dbReference type="ChEBI" id="CHEBI:30616"/>
    </ligand>
</feature>
<dbReference type="FunFam" id="3.90.870.10:FF:000009">
    <property type="entry name" value="Threonylcarbamoyl-AMP synthase, putative"/>
    <property type="match status" value="1"/>
</dbReference>
<evidence type="ECO:0000256" key="2">
    <source>
        <dbReference type="ARBA" id="ARBA00007663"/>
    </source>
</evidence>
<evidence type="ECO:0000256" key="9">
    <source>
        <dbReference type="ARBA" id="ARBA00022741"/>
    </source>
</evidence>
<dbReference type="PANTHER" id="PTHR17490">
    <property type="entry name" value="SUA5"/>
    <property type="match status" value="1"/>
</dbReference>
<dbReference type="SUPFAM" id="SSF55821">
    <property type="entry name" value="YrdC/RibB"/>
    <property type="match status" value="1"/>
</dbReference>
<evidence type="ECO:0000256" key="6">
    <source>
        <dbReference type="ARBA" id="ARBA00022679"/>
    </source>
</evidence>
<dbReference type="InterPro" id="IPR038385">
    <property type="entry name" value="Sua5/YwlC_C"/>
</dbReference>
<accession>A0A972GV20</accession>
<dbReference type="GO" id="GO:0005524">
    <property type="term" value="F:ATP binding"/>
    <property type="evidence" value="ECO:0007669"/>
    <property type="project" value="UniProtKB-UniRule"/>
</dbReference>
<feature type="binding site" evidence="14">
    <location>
        <position position="143"/>
    </location>
    <ligand>
        <name>L-threonine</name>
        <dbReference type="ChEBI" id="CHEBI:57926"/>
    </ligand>
</feature>
<dbReference type="GO" id="GO:0000049">
    <property type="term" value="F:tRNA binding"/>
    <property type="evidence" value="ECO:0007669"/>
    <property type="project" value="TreeGrafter"/>
</dbReference>
<gene>
    <name evidence="16" type="ORF">GC093_17605</name>
</gene>
<comment type="subcellular location">
    <subcellularLocation>
        <location evidence="1 13">Cytoplasm</location>
    </subcellularLocation>
</comment>
<dbReference type="Gene3D" id="3.90.870.10">
    <property type="entry name" value="DHBP synthase"/>
    <property type="match status" value="1"/>
</dbReference>
<dbReference type="InterPro" id="IPR005145">
    <property type="entry name" value="Sua5_C"/>
</dbReference>
<evidence type="ECO:0000256" key="8">
    <source>
        <dbReference type="ARBA" id="ARBA00022695"/>
    </source>
</evidence>
<dbReference type="InterPro" id="IPR006070">
    <property type="entry name" value="Sua5-like_dom"/>
</dbReference>
<evidence type="ECO:0000256" key="4">
    <source>
        <dbReference type="ARBA" id="ARBA00015492"/>
    </source>
</evidence>
<dbReference type="PIRSF" id="PIRSF004930">
    <property type="entry name" value="Tln_factor_SUA5"/>
    <property type="match status" value="1"/>
</dbReference>
<feature type="binding site" evidence="14">
    <location>
        <position position="145"/>
    </location>
    <ligand>
        <name>ATP</name>
        <dbReference type="ChEBI" id="CHEBI:30616"/>
    </ligand>
</feature>
<feature type="binding site" evidence="14">
    <location>
        <position position="59"/>
    </location>
    <ligand>
        <name>ATP</name>
        <dbReference type="ChEBI" id="CHEBI:30616"/>
    </ligand>
</feature>
<keyword evidence="5 13" id="KW-0963">Cytoplasm</keyword>
<feature type="binding site" evidence="14">
    <location>
        <position position="123"/>
    </location>
    <ligand>
        <name>L-threonine</name>
        <dbReference type="ChEBI" id="CHEBI:57926"/>
    </ligand>
</feature>
<feature type="binding site" evidence="14">
    <location>
        <position position="68"/>
    </location>
    <ligand>
        <name>L-threonine</name>
        <dbReference type="ChEBI" id="CHEBI:57926"/>
    </ligand>
</feature>
<evidence type="ECO:0000256" key="1">
    <source>
        <dbReference type="ARBA" id="ARBA00004496"/>
    </source>
</evidence>
<keyword evidence="6 13" id="KW-0808">Transferase</keyword>
<organism evidence="16 17">
    <name type="scientific">Paenibacillus foliorum</name>
    <dbReference type="NCBI Taxonomy" id="2654974"/>
    <lineage>
        <taxon>Bacteria</taxon>
        <taxon>Bacillati</taxon>
        <taxon>Bacillota</taxon>
        <taxon>Bacilli</taxon>
        <taxon>Bacillales</taxon>
        <taxon>Paenibacillaceae</taxon>
        <taxon>Paenibacillus</taxon>
    </lineage>
</organism>
<dbReference type="GO" id="GO:0005737">
    <property type="term" value="C:cytoplasm"/>
    <property type="evidence" value="ECO:0007669"/>
    <property type="project" value="UniProtKB-SubCell"/>
</dbReference>
<comment type="similarity">
    <text evidence="2 13">Belongs to the SUA5 family.</text>
</comment>
<reference evidence="16" key="1">
    <citation type="submission" date="2019-10" db="EMBL/GenBank/DDBJ databases">
        <title>Description of Paenibacillus glebae sp. nov.</title>
        <authorList>
            <person name="Carlier A."/>
            <person name="Qi S."/>
        </authorList>
    </citation>
    <scope>NUCLEOTIDE SEQUENCE</scope>
    <source>
        <strain evidence="16">LMG 31456</strain>
    </source>
</reference>
<dbReference type="PROSITE" id="PS51163">
    <property type="entry name" value="YRDC"/>
    <property type="match status" value="1"/>
</dbReference>
<dbReference type="PANTHER" id="PTHR17490:SF16">
    <property type="entry name" value="THREONYLCARBAMOYL-AMP SYNTHASE"/>
    <property type="match status" value="1"/>
</dbReference>
<dbReference type="EMBL" id="WHOD01000067">
    <property type="protein sequence ID" value="NOU95024.1"/>
    <property type="molecule type" value="Genomic_DNA"/>
</dbReference>
<dbReference type="Pfam" id="PF01300">
    <property type="entry name" value="Sua5_yciO_yrdC"/>
    <property type="match status" value="1"/>
</dbReference>
<feature type="binding site" evidence="14">
    <location>
        <position position="119"/>
    </location>
    <ligand>
        <name>ATP</name>
        <dbReference type="ChEBI" id="CHEBI:30616"/>
    </ligand>
</feature>
<evidence type="ECO:0000256" key="14">
    <source>
        <dbReference type="PIRSR" id="PIRSR004930-1"/>
    </source>
</evidence>